<evidence type="ECO:0000313" key="4">
    <source>
        <dbReference type="WBParaSite" id="maker-uti_cns_0045869-snap-gene-0.11-mRNA-1"/>
    </source>
</evidence>
<evidence type="ECO:0000313" key="2">
    <source>
        <dbReference type="Proteomes" id="UP000095280"/>
    </source>
</evidence>
<feature type="transmembrane region" description="Helical" evidence="1">
    <location>
        <begin position="32"/>
        <end position="53"/>
    </location>
</feature>
<name>A0A1I8J676_9PLAT</name>
<reference evidence="3 4" key="1">
    <citation type="submission" date="2016-11" db="UniProtKB">
        <authorList>
            <consortium name="WormBaseParasite"/>
        </authorList>
    </citation>
    <scope>IDENTIFICATION</scope>
</reference>
<keyword evidence="1" id="KW-0472">Membrane</keyword>
<sequence>MGHAQTESREATMLEDEDVVSKASQTTSWRTLLGVFCAAAVVGFCATSAILMLMSRTRGAAGVAN</sequence>
<dbReference type="WBParaSite" id="maker-uti_cns_0045823-snap-gene-0.17-mRNA-1">
    <property type="protein sequence ID" value="maker-uti_cns_0045823-snap-gene-0.17-mRNA-1"/>
    <property type="gene ID" value="maker-uti_cns_0045823-snap-gene-0.17"/>
</dbReference>
<accession>A0A1I8J676</accession>
<evidence type="ECO:0000313" key="3">
    <source>
        <dbReference type="WBParaSite" id="maker-uti_cns_0045823-snap-gene-0.17-mRNA-1"/>
    </source>
</evidence>
<protein>
    <submittedName>
        <fullName evidence="3 4">Transmembrane protein</fullName>
    </submittedName>
</protein>
<dbReference type="WBParaSite" id="maker-uti_cns_0045869-snap-gene-0.11-mRNA-1">
    <property type="protein sequence ID" value="maker-uti_cns_0045869-snap-gene-0.11-mRNA-1"/>
    <property type="gene ID" value="maker-uti_cns_0045869-snap-gene-0.11"/>
</dbReference>
<organism evidence="2 4">
    <name type="scientific">Macrostomum lignano</name>
    <dbReference type="NCBI Taxonomy" id="282301"/>
    <lineage>
        <taxon>Eukaryota</taxon>
        <taxon>Metazoa</taxon>
        <taxon>Spiralia</taxon>
        <taxon>Lophotrochozoa</taxon>
        <taxon>Platyhelminthes</taxon>
        <taxon>Rhabditophora</taxon>
        <taxon>Macrostomorpha</taxon>
        <taxon>Macrostomida</taxon>
        <taxon>Macrostomidae</taxon>
        <taxon>Macrostomum</taxon>
    </lineage>
</organism>
<keyword evidence="2" id="KW-1185">Reference proteome</keyword>
<keyword evidence="1" id="KW-0812">Transmembrane</keyword>
<proteinExistence type="predicted"/>
<evidence type="ECO:0000256" key="1">
    <source>
        <dbReference type="SAM" id="Phobius"/>
    </source>
</evidence>
<keyword evidence="1" id="KW-1133">Transmembrane helix</keyword>
<dbReference type="Proteomes" id="UP000095280">
    <property type="component" value="Unplaced"/>
</dbReference>
<dbReference type="AlphaFoldDB" id="A0A1I8J676"/>